<dbReference type="SUPFAM" id="SSF52047">
    <property type="entry name" value="RNI-like"/>
    <property type="match status" value="1"/>
</dbReference>
<protein>
    <submittedName>
        <fullName evidence="1">EIN3-binding F-box protein 1-like</fullName>
    </submittedName>
</protein>
<dbReference type="Pfam" id="PF13516">
    <property type="entry name" value="LRR_6"/>
    <property type="match status" value="1"/>
</dbReference>
<dbReference type="GO" id="GO:0031146">
    <property type="term" value="P:SCF-dependent proteasomal ubiquitin-dependent protein catabolic process"/>
    <property type="evidence" value="ECO:0007669"/>
    <property type="project" value="TreeGrafter"/>
</dbReference>
<dbReference type="EMBL" id="CP136896">
    <property type="protein sequence ID" value="WOL13132.1"/>
    <property type="molecule type" value="Genomic_DNA"/>
</dbReference>
<reference evidence="1 2" key="1">
    <citation type="submission" date="2023-10" db="EMBL/GenBank/DDBJ databases">
        <title>Chromosome-scale genome assembly provides insights into flower coloration mechanisms of Canna indica.</title>
        <authorList>
            <person name="Li C."/>
        </authorList>
    </citation>
    <scope>NUCLEOTIDE SEQUENCE [LARGE SCALE GENOMIC DNA]</scope>
    <source>
        <tissue evidence="1">Flower</tissue>
    </source>
</reference>
<dbReference type="Proteomes" id="UP001327560">
    <property type="component" value="Chromosome 7"/>
</dbReference>
<sequence>MKLTDIVLRAIACHGKQIQFLLLDNVCGVSATGYYWIGLATKLKCLVLNACASLADRSFATVYPFSFAGITKLAIDNCSFLTNRGLLELSMSVKKVESFLLHSCSTFTCRGLMLALRNCSRSLRTLTLIKCNFLGRDQEGNDLPVIAQQCPLLETVKLDECGGIGDDFILWIGESCKRLREGCRRVTDHGVVVIERRCEKLAELDVGGCDVGDEGVKKLARDEPMDLESISMAGYSRIIDQSLVVLKEHMGPGLNRVNVTGCAGVSWEMVNWLKRYIDRVDY</sequence>
<proteinExistence type="predicted"/>
<dbReference type="InterPro" id="IPR001611">
    <property type="entry name" value="Leu-rich_rpt"/>
</dbReference>
<gene>
    <name evidence="1" type="ORF">Cni_G21901</name>
</gene>
<dbReference type="InterPro" id="IPR032675">
    <property type="entry name" value="LRR_dom_sf"/>
</dbReference>
<dbReference type="PANTHER" id="PTHR13318">
    <property type="entry name" value="PARTNER OF PAIRED, ISOFORM B-RELATED"/>
    <property type="match status" value="1"/>
</dbReference>
<organism evidence="1 2">
    <name type="scientific">Canna indica</name>
    <name type="common">Indian-shot</name>
    <dbReference type="NCBI Taxonomy" id="4628"/>
    <lineage>
        <taxon>Eukaryota</taxon>
        <taxon>Viridiplantae</taxon>
        <taxon>Streptophyta</taxon>
        <taxon>Embryophyta</taxon>
        <taxon>Tracheophyta</taxon>
        <taxon>Spermatophyta</taxon>
        <taxon>Magnoliopsida</taxon>
        <taxon>Liliopsida</taxon>
        <taxon>Zingiberales</taxon>
        <taxon>Cannaceae</taxon>
        <taxon>Canna</taxon>
    </lineage>
</organism>
<dbReference type="AlphaFoldDB" id="A0AAQ3KTA9"/>
<evidence type="ECO:0000313" key="2">
    <source>
        <dbReference type="Proteomes" id="UP001327560"/>
    </source>
</evidence>
<accession>A0AAQ3KTA9</accession>
<dbReference type="SMART" id="SM00367">
    <property type="entry name" value="LRR_CC"/>
    <property type="match status" value="4"/>
</dbReference>
<dbReference type="InterPro" id="IPR006553">
    <property type="entry name" value="Leu-rich_rpt_Cys-con_subtyp"/>
</dbReference>
<evidence type="ECO:0000313" key="1">
    <source>
        <dbReference type="EMBL" id="WOL13132.1"/>
    </source>
</evidence>
<keyword evidence="2" id="KW-1185">Reference proteome</keyword>
<name>A0AAQ3KTA9_9LILI</name>
<dbReference type="Gene3D" id="3.80.10.10">
    <property type="entry name" value="Ribonuclease Inhibitor"/>
    <property type="match status" value="1"/>
</dbReference>
<dbReference type="GO" id="GO:0019005">
    <property type="term" value="C:SCF ubiquitin ligase complex"/>
    <property type="evidence" value="ECO:0007669"/>
    <property type="project" value="TreeGrafter"/>
</dbReference>